<protein>
    <submittedName>
        <fullName evidence="1">Uncharacterized protein</fullName>
    </submittedName>
</protein>
<name>A0A330L3M1_9BACT</name>
<proteinExistence type="predicted"/>
<dbReference type="Proteomes" id="UP000248168">
    <property type="component" value="Unassembled WGS sequence"/>
</dbReference>
<reference evidence="2" key="1">
    <citation type="submission" date="2018-04" db="EMBL/GenBank/DDBJ databases">
        <authorList>
            <person name="Lucker S."/>
            <person name="Sakoula D."/>
        </authorList>
    </citation>
    <scope>NUCLEOTIDE SEQUENCE [LARGE SCALE GENOMIC DNA]</scope>
</reference>
<dbReference type="AlphaFoldDB" id="A0A330L3M1"/>
<sequence length="203" mass="21997">MSLERGCDSSRATTKAYKCGAGPITRLRGFGEHAIPVQGLNQFHQLCLRLLIDIRKLHAHSWKEKMALWSIPCPGDLAFGFDLLPGPIRQGKFHRYFRSGSERGAAFNEESASADAAGQAIELFPFGSGIADFQCKRGSRVCAAMGKARIVITRQELINDGSPGDASEEGVSGIVDQNHFLMGVDHEVFPLVIRGAGDGVFHA</sequence>
<dbReference type="InParanoid" id="A0A330L3M1"/>
<accession>A0A330L3M1</accession>
<evidence type="ECO:0000313" key="2">
    <source>
        <dbReference type="Proteomes" id="UP000248168"/>
    </source>
</evidence>
<evidence type="ECO:0000313" key="1">
    <source>
        <dbReference type="EMBL" id="SPP64424.1"/>
    </source>
</evidence>
<keyword evidence="2" id="KW-1185">Reference proteome</keyword>
<dbReference type="EMBL" id="OUNR01000012">
    <property type="protein sequence ID" value="SPP64424.1"/>
    <property type="molecule type" value="Genomic_DNA"/>
</dbReference>
<gene>
    <name evidence="1" type="ORF">NITLEN_20063</name>
</gene>
<organism evidence="1 2">
    <name type="scientific">Nitrospira lenta</name>
    <dbReference type="NCBI Taxonomy" id="1436998"/>
    <lineage>
        <taxon>Bacteria</taxon>
        <taxon>Pseudomonadati</taxon>
        <taxon>Nitrospirota</taxon>
        <taxon>Nitrospiria</taxon>
        <taxon>Nitrospirales</taxon>
        <taxon>Nitrospiraceae</taxon>
        <taxon>Nitrospira</taxon>
    </lineage>
</organism>